<name>A0A6I4TTL4_9SPHN</name>
<keyword evidence="4" id="KW-1185">Reference proteome</keyword>
<evidence type="ECO:0000313" key="4">
    <source>
        <dbReference type="Proteomes" id="UP000469430"/>
    </source>
</evidence>
<dbReference type="InterPro" id="IPR028157">
    <property type="entry name" value="PELOTA_dom"/>
</dbReference>
<proteinExistence type="predicted"/>
<dbReference type="InterPro" id="IPR048336">
    <property type="entry name" value="StiP-like"/>
</dbReference>
<gene>
    <name evidence="3" type="ORF">GRI97_11055</name>
</gene>
<dbReference type="PIRSF" id="PIRSF020979">
    <property type="entry name" value="UCP020979"/>
    <property type="match status" value="1"/>
</dbReference>
<dbReference type="RefSeq" id="WP_161391241.1">
    <property type="nucleotide sequence ID" value="NZ_JBHSCP010000001.1"/>
</dbReference>
<evidence type="ECO:0000259" key="1">
    <source>
        <dbReference type="Pfam" id="PF11202"/>
    </source>
</evidence>
<feature type="domain" description="PELOTA RNA-binding" evidence="2">
    <location>
        <begin position="286"/>
        <end position="363"/>
    </location>
</feature>
<dbReference type="Proteomes" id="UP000469430">
    <property type="component" value="Unassembled WGS sequence"/>
</dbReference>
<dbReference type="OrthoDB" id="1663315at2"/>
<reference evidence="3 4" key="1">
    <citation type="submission" date="2019-12" db="EMBL/GenBank/DDBJ databases">
        <title>Genomic-based taxomic classification of the family Erythrobacteraceae.</title>
        <authorList>
            <person name="Xu L."/>
        </authorList>
    </citation>
    <scope>NUCLEOTIDE SEQUENCE [LARGE SCALE GENOMIC DNA]</scope>
    <source>
        <strain evidence="3 4">S36</strain>
    </source>
</reference>
<feature type="domain" description="Cysteine protease StiP N-terminal" evidence="1">
    <location>
        <begin position="15"/>
        <end position="258"/>
    </location>
</feature>
<evidence type="ECO:0000313" key="3">
    <source>
        <dbReference type="EMBL" id="MXO99525.1"/>
    </source>
</evidence>
<dbReference type="AlphaFoldDB" id="A0A6I4TTL4"/>
<dbReference type="Pfam" id="PF15608">
    <property type="entry name" value="PELOTA_1"/>
    <property type="match status" value="1"/>
</dbReference>
<accession>A0A6I4TTL4</accession>
<evidence type="ECO:0000259" key="2">
    <source>
        <dbReference type="Pfam" id="PF15608"/>
    </source>
</evidence>
<dbReference type="InterPro" id="IPR011215">
    <property type="entry name" value="StiP_N"/>
</dbReference>
<comment type="caution">
    <text evidence="3">The sequence shown here is derived from an EMBL/GenBank/DDBJ whole genome shotgun (WGS) entry which is preliminary data.</text>
</comment>
<sequence>MEADALPNAQAGFSGSYDPADVTFLLKPVTMAATDVAAKEAAIQSGRRHYSEMIAPEDIPDAAYLALYDAALARNGARLARDVASLAAALAARRPGREIVLLSLARAGTPIGVLLTRTLRAQGHQAVHYSVSIIRDRGIDHVALAHIAARHDPRDAVFIDGWTGKGAIARELRATLADNPHGFQPVLAVIADPSGQADIAATDDDYLIASGLLNGIVSGLVSRSILNDTVVGPGDFHACVTYPQYAHADLSRDFIEAIAPMAAQAVPQPISGHADRRAQLTQACENMLETLLKQAETGDRNRIKPGIAEATRALLRRMPERLLIRDPQDEDIAHLIHLAAGHGIPVEPLGDNARYRAVAIIRSLGNDA</sequence>
<dbReference type="Pfam" id="PF11202">
    <property type="entry name" value="StiP"/>
    <property type="match status" value="1"/>
</dbReference>
<organism evidence="3 4">
    <name type="scientific">Croceibacterium xixiisoli</name>
    <dbReference type="NCBI Taxonomy" id="1476466"/>
    <lineage>
        <taxon>Bacteria</taxon>
        <taxon>Pseudomonadati</taxon>
        <taxon>Pseudomonadota</taxon>
        <taxon>Alphaproteobacteria</taxon>
        <taxon>Sphingomonadales</taxon>
        <taxon>Erythrobacteraceae</taxon>
        <taxon>Croceibacterium</taxon>
    </lineage>
</organism>
<dbReference type="EMBL" id="WTYJ01000002">
    <property type="protein sequence ID" value="MXO99525.1"/>
    <property type="molecule type" value="Genomic_DNA"/>
</dbReference>
<protein>
    <submittedName>
        <fullName evidence="3">Uncharacterized protein</fullName>
    </submittedName>
</protein>